<feature type="transmembrane region" description="Helical" evidence="6">
    <location>
        <begin position="153"/>
        <end position="173"/>
    </location>
</feature>
<feature type="transmembrane region" description="Helical" evidence="6">
    <location>
        <begin position="340"/>
        <end position="367"/>
    </location>
</feature>
<evidence type="ECO:0000259" key="7">
    <source>
        <dbReference type="Pfam" id="PF15982"/>
    </source>
</evidence>
<feature type="transmembrane region" description="Helical" evidence="6">
    <location>
        <begin position="309"/>
        <end position="334"/>
    </location>
</feature>
<organism evidence="8 9">
    <name type="scientific">Trichonephila clavata</name>
    <name type="common">Joro spider</name>
    <name type="synonym">Nephila clavata</name>
    <dbReference type="NCBI Taxonomy" id="2740835"/>
    <lineage>
        <taxon>Eukaryota</taxon>
        <taxon>Metazoa</taxon>
        <taxon>Ecdysozoa</taxon>
        <taxon>Arthropoda</taxon>
        <taxon>Chelicerata</taxon>
        <taxon>Arachnida</taxon>
        <taxon>Araneae</taxon>
        <taxon>Araneomorphae</taxon>
        <taxon>Entelegynae</taxon>
        <taxon>Araneoidea</taxon>
        <taxon>Nephilidae</taxon>
        <taxon>Trichonephila</taxon>
    </lineage>
</organism>
<evidence type="ECO:0000256" key="1">
    <source>
        <dbReference type="ARBA" id="ARBA00004127"/>
    </source>
</evidence>
<name>A0A8X6F5D7_TRICU</name>
<feature type="transmembrane region" description="Helical" evidence="6">
    <location>
        <begin position="101"/>
        <end position="120"/>
    </location>
</feature>
<keyword evidence="3 6" id="KW-0812">Transmembrane</keyword>
<dbReference type="InterPro" id="IPR026749">
    <property type="entry name" value="Tmem135"/>
</dbReference>
<keyword evidence="9" id="KW-1185">Reference proteome</keyword>
<evidence type="ECO:0000256" key="6">
    <source>
        <dbReference type="SAM" id="Phobius"/>
    </source>
</evidence>
<dbReference type="OrthoDB" id="6483998at2759"/>
<accession>A0A8X6F5D7</accession>
<feature type="transmembrane region" description="Helical" evidence="6">
    <location>
        <begin position="77"/>
        <end position="95"/>
    </location>
</feature>
<dbReference type="EMBL" id="BMAO01001054">
    <property type="protein sequence ID" value="GFQ70777.1"/>
    <property type="molecule type" value="Genomic_DNA"/>
</dbReference>
<feature type="transmembrane region" description="Helical" evidence="6">
    <location>
        <begin position="388"/>
        <end position="406"/>
    </location>
</feature>
<evidence type="ECO:0000256" key="3">
    <source>
        <dbReference type="ARBA" id="ARBA00022692"/>
    </source>
</evidence>
<dbReference type="PANTHER" id="PTHR12459">
    <property type="entry name" value="TRANSMEMBRANE PROTEIN 135-RELATED"/>
    <property type="match status" value="1"/>
</dbReference>
<comment type="subcellular location">
    <subcellularLocation>
        <location evidence="1">Endomembrane system</location>
        <topology evidence="1">Multi-pass membrane protein</topology>
    </subcellularLocation>
</comment>
<dbReference type="Pfam" id="PF15982">
    <property type="entry name" value="TMEM135_C_rich"/>
    <property type="match status" value="1"/>
</dbReference>
<evidence type="ECO:0000256" key="4">
    <source>
        <dbReference type="ARBA" id="ARBA00022989"/>
    </source>
</evidence>
<keyword evidence="5 6" id="KW-0472">Membrane</keyword>
<evidence type="ECO:0000313" key="8">
    <source>
        <dbReference type="EMBL" id="GFQ70777.1"/>
    </source>
</evidence>
<evidence type="ECO:0000313" key="9">
    <source>
        <dbReference type="Proteomes" id="UP000887116"/>
    </source>
</evidence>
<keyword evidence="4 6" id="KW-1133">Transmembrane helix</keyword>
<dbReference type="Proteomes" id="UP000887116">
    <property type="component" value="Unassembled WGS sequence"/>
</dbReference>
<dbReference type="InterPro" id="IPR031926">
    <property type="entry name" value="TMEM135_N"/>
</dbReference>
<comment type="similarity">
    <text evidence="2">Belongs to the TMEM135 family.</text>
</comment>
<dbReference type="AlphaFoldDB" id="A0A8X6F5D7"/>
<feature type="transmembrane region" description="Helical" evidence="6">
    <location>
        <begin position="270"/>
        <end position="288"/>
    </location>
</feature>
<dbReference type="PANTHER" id="PTHR12459:SF15">
    <property type="entry name" value="TRANSMEMBRANE PROTEIN 135"/>
    <property type="match status" value="1"/>
</dbReference>
<evidence type="ECO:0000256" key="5">
    <source>
        <dbReference type="ARBA" id="ARBA00023136"/>
    </source>
</evidence>
<proteinExistence type="inferred from homology"/>
<comment type="caution">
    <text evidence="8">The sequence shown here is derived from an EMBL/GenBank/DDBJ whole genome shotgun (WGS) entry which is preliminary data.</text>
</comment>
<evidence type="ECO:0000256" key="2">
    <source>
        <dbReference type="ARBA" id="ARBA00008924"/>
    </source>
</evidence>
<feature type="domain" description="Transmembrane protein 135 N-terminal" evidence="7">
    <location>
        <begin position="13"/>
        <end position="146"/>
    </location>
</feature>
<protein>
    <submittedName>
        <fullName evidence="8">Transmembrane protein 135</fullName>
    </submittedName>
</protein>
<sequence length="473" mass="53828">MAVLSKLRELSLPYNCYEVGHTWDPECYTAALSVGACCLLEGMKIYAPLYLISQILQRKFSLDAFINTLQSIRTSSCFLGVNGFAFIFIFCLFRRAMGKFYYLHCSYFPAFVASFLAILVERKNRRGPLALYVTNVASETMFRMAVARGIVKPIANGEIYLFSSVMAMFLYIVKKHGFTKDFVSAAFRFVFGKEEAKLKVKAVMSSSEPQEGITRMPAPAVEFPLDDIMPNINTLLDEAGSSFFQRIWSTTKHVTCPHPSSCTQYCLQGFLRPFMIGYLAFSGIRCFAMGKKILFNPSLLFHLLTQKKTLNLGLFLGGFGGTFRFVNCLLRWLFEKDQAIYAIPAAFLGGLFMKFFPSSTLSLYLMWKLIENGYLIGIEEGFLPKIRGSMLMLYATSTAFLFYAAVLEPHNLKPAYLKFLTRLTHNKIGEINRHVLDIFGTHASKLYSDFWPELDLRHTSRVFQESVLLWLIH</sequence>
<dbReference type="GO" id="GO:0012505">
    <property type="term" value="C:endomembrane system"/>
    <property type="evidence" value="ECO:0007669"/>
    <property type="project" value="UniProtKB-SubCell"/>
</dbReference>
<reference evidence="8" key="1">
    <citation type="submission" date="2020-07" db="EMBL/GenBank/DDBJ databases">
        <title>Multicomponent nature underlies the extraordinary mechanical properties of spider dragline silk.</title>
        <authorList>
            <person name="Kono N."/>
            <person name="Nakamura H."/>
            <person name="Mori M."/>
            <person name="Yoshida Y."/>
            <person name="Ohtoshi R."/>
            <person name="Malay A.D."/>
            <person name="Moran D.A.P."/>
            <person name="Tomita M."/>
            <person name="Numata K."/>
            <person name="Arakawa K."/>
        </authorList>
    </citation>
    <scope>NUCLEOTIDE SEQUENCE</scope>
</reference>
<gene>
    <name evidence="8" type="primary">TMEM135</name>
    <name evidence="8" type="ORF">TNCT_386651</name>
</gene>